<evidence type="ECO:0000256" key="2">
    <source>
        <dbReference type="ARBA" id="ARBA00022448"/>
    </source>
</evidence>
<evidence type="ECO:0000313" key="9">
    <source>
        <dbReference type="EMBL" id="TKG68355.1"/>
    </source>
</evidence>
<evidence type="ECO:0000259" key="8">
    <source>
        <dbReference type="Pfam" id="PF00999"/>
    </source>
</evidence>
<evidence type="ECO:0000256" key="5">
    <source>
        <dbReference type="ARBA" id="ARBA00023065"/>
    </source>
</evidence>
<evidence type="ECO:0000256" key="1">
    <source>
        <dbReference type="ARBA" id="ARBA00004141"/>
    </source>
</evidence>
<feature type="transmembrane region" description="Helical" evidence="7">
    <location>
        <begin position="66"/>
        <end position="86"/>
    </location>
</feature>
<protein>
    <recommendedName>
        <fullName evidence="8">Cation/H+ exchanger transmembrane domain-containing protein</fullName>
    </recommendedName>
</protein>
<dbReference type="Gene3D" id="1.20.1530.20">
    <property type="match status" value="1"/>
</dbReference>
<organism evidence="9 10">
    <name type="scientific">Prauserella endophytica</name>
    <dbReference type="NCBI Taxonomy" id="1592324"/>
    <lineage>
        <taxon>Bacteria</taxon>
        <taxon>Bacillati</taxon>
        <taxon>Actinomycetota</taxon>
        <taxon>Actinomycetes</taxon>
        <taxon>Pseudonocardiales</taxon>
        <taxon>Pseudonocardiaceae</taxon>
        <taxon>Prauserella</taxon>
        <taxon>Prauserella coralliicola group</taxon>
    </lineage>
</organism>
<feature type="domain" description="Cation/H+ exchanger transmembrane" evidence="8">
    <location>
        <begin position="65"/>
        <end position="185"/>
    </location>
</feature>
<dbReference type="InterPro" id="IPR038770">
    <property type="entry name" value="Na+/solute_symporter_sf"/>
</dbReference>
<accession>A0ABY2S1N2</accession>
<dbReference type="PANTHER" id="PTHR32468">
    <property type="entry name" value="CATION/H + ANTIPORTER"/>
    <property type="match status" value="1"/>
</dbReference>
<feature type="transmembrane region" description="Helical" evidence="7">
    <location>
        <begin position="127"/>
        <end position="150"/>
    </location>
</feature>
<dbReference type="InterPro" id="IPR050794">
    <property type="entry name" value="CPA2_transporter"/>
</dbReference>
<evidence type="ECO:0000256" key="4">
    <source>
        <dbReference type="ARBA" id="ARBA00022989"/>
    </source>
</evidence>
<proteinExistence type="predicted"/>
<comment type="caution">
    <text evidence="9">The sequence shown here is derived from an EMBL/GenBank/DDBJ whole genome shotgun (WGS) entry which is preliminary data.</text>
</comment>
<keyword evidence="10" id="KW-1185">Reference proteome</keyword>
<keyword evidence="2" id="KW-0813">Transport</keyword>
<dbReference type="PANTHER" id="PTHR32468:SF0">
    <property type="entry name" value="K(+)_H(+) ANTIPORTER 1"/>
    <property type="match status" value="1"/>
</dbReference>
<keyword evidence="4 7" id="KW-1133">Transmembrane helix</keyword>
<reference evidence="9 10" key="1">
    <citation type="journal article" date="2015" name="Antonie Van Leeuwenhoek">
        <title>Prauserella endophytica sp. nov., an endophytic actinobacterium isolated from Tamarix taklamakanensis.</title>
        <authorList>
            <person name="Liu J.M."/>
            <person name="Habden X."/>
            <person name="Guo L."/>
            <person name="Tuo L."/>
            <person name="Jiang Z.K."/>
            <person name="Liu S.W."/>
            <person name="Liu X.F."/>
            <person name="Chen L."/>
            <person name="Li R.F."/>
            <person name="Zhang Y.Q."/>
            <person name="Sun C.H."/>
        </authorList>
    </citation>
    <scope>NUCLEOTIDE SEQUENCE [LARGE SCALE GENOMIC DNA]</scope>
    <source>
        <strain evidence="9 10">CGMCC 4.7182</strain>
    </source>
</reference>
<evidence type="ECO:0000256" key="7">
    <source>
        <dbReference type="SAM" id="Phobius"/>
    </source>
</evidence>
<gene>
    <name evidence="9" type="ORF">FCN18_21600</name>
</gene>
<evidence type="ECO:0000256" key="3">
    <source>
        <dbReference type="ARBA" id="ARBA00022692"/>
    </source>
</evidence>
<name>A0ABY2S1N2_9PSEU</name>
<dbReference type="Proteomes" id="UP000309992">
    <property type="component" value="Unassembled WGS sequence"/>
</dbReference>
<feature type="transmembrane region" description="Helical" evidence="7">
    <location>
        <begin position="234"/>
        <end position="255"/>
    </location>
</feature>
<dbReference type="RefSeq" id="WP_137095961.1">
    <property type="nucleotide sequence ID" value="NZ_SWMS01000012.1"/>
</dbReference>
<dbReference type="EMBL" id="SWMS01000012">
    <property type="protein sequence ID" value="TKG68355.1"/>
    <property type="molecule type" value="Genomic_DNA"/>
</dbReference>
<evidence type="ECO:0000313" key="10">
    <source>
        <dbReference type="Proteomes" id="UP000309992"/>
    </source>
</evidence>
<keyword evidence="6 7" id="KW-0472">Membrane</keyword>
<comment type="subcellular location">
    <subcellularLocation>
        <location evidence="1">Membrane</location>
        <topology evidence="1">Multi-pass membrane protein</topology>
    </subcellularLocation>
</comment>
<sequence length="298" mass="31557">MTTTRVSSLLLSLAVVLTVARVMGALARRLGSRVWSESSSVACCSGPPCSARRTPGSSFPPTSSPLLNALANVGIALFMFLIGLELERRLVRERGRGVVSVSLGSVRVAFALGVLLGARVVRRRRSAVFTLFLGVAMSATSFPVLARILADRWLSDSRLGGLSIANAAVCDRTVIVAGVLASSALTEWMGLRLVFGAFCSASRPPHGGHAGPHHQDQSHRRAPARVLLRRQHEVGLSTFALAALLGLLCLSRLMASSQASTALRACIASTAASPRHRVGFNSACSTSTSTRSWWSWPS</sequence>
<dbReference type="InterPro" id="IPR006153">
    <property type="entry name" value="Cation/H_exchanger_TM"/>
</dbReference>
<evidence type="ECO:0000256" key="6">
    <source>
        <dbReference type="ARBA" id="ARBA00023136"/>
    </source>
</evidence>
<keyword evidence="3 7" id="KW-0812">Transmembrane</keyword>
<keyword evidence="5" id="KW-0406">Ion transport</keyword>
<dbReference type="Pfam" id="PF00999">
    <property type="entry name" value="Na_H_Exchanger"/>
    <property type="match status" value="1"/>
</dbReference>